<reference evidence="3 4" key="1">
    <citation type="journal article" date="2016" name="Sci. Rep.">
        <title>The Dendrobium catenatum Lindl. genome sequence provides insights into polysaccharide synthase, floral development and adaptive evolution.</title>
        <authorList>
            <person name="Zhang G.Q."/>
            <person name="Xu Q."/>
            <person name="Bian C."/>
            <person name="Tsai W.C."/>
            <person name="Yeh C.M."/>
            <person name="Liu K.W."/>
            <person name="Yoshida K."/>
            <person name="Zhang L.S."/>
            <person name="Chang S.B."/>
            <person name="Chen F."/>
            <person name="Shi Y."/>
            <person name="Su Y.Y."/>
            <person name="Zhang Y.Q."/>
            <person name="Chen L.J."/>
            <person name="Yin Y."/>
            <person name="Lin M."/>
            <person name="Huang H."/>
            <person name="Deng H."/>
            <person name="Wang Z.W."/>
            <person name="Zhu S.L."/>
            <person name="Zhao X."/>
            <person name="Deng C."/>
            <person name="Niu S.C."/>
            <person name="Huang J."/>
            <person name="Wang M."/>
            <person name="Liu G.H."/>
            <person name="Yang H.J."/>
            <person name="Xiao X.J."/>
            <person name="Hsiao Y.Y."/>
            <person name="Wu W.L."/>
            <person name="Chen Y.Y."/>
            <person name="Mitsuda N."/>
            <person name="Ohme-Takagi M."/>
            <person name="Luo Y.B."/>
            <person name="Van de Peer Y."/>
            <person name="Liu Z.J."/>
        </authorList>
    </citation>
    <scope>NUCLEOTIDE SEQUENCE [LARGE SCALE GENOMIC DNA]</scope>
    <source>
        <tissue evidence="3">The whole plant</tissue>
    </source>
</reference>
<evidence type="ECO:0000256" key="1">
    <source>
        <dbReference type="SAM" id="MobiDB-lite"/>
    </source>
</evidence>
<sequence>MAVSFFLFVLFSIIMMKFNLTTNISPPSTLPQGFRGSSSSSCGRSSSISPIYSSTLQFVR</sequence>
<feature type="chain" id="PRO_5014152920" evidence="2">
    <location>
        <begin position="22"/>
        <end position="60"/>
    </location>
</feature>
<dbReference type="Proteomes" id="UP000233837">
    <property type="component" value="Unassembled WGS sequence"/>
</dbReference>
<evidence type="ECO:0000256" key="2">
    <source>
        <dbReference type="SAM" id="SignalP"/>
    </source>
</evidence>
<accession>A0A2I0WC06</accession>
<keyword evidence="2" id="KW-0732">Signal</keyword>
<protein>
    <submittedName>
        <fullName evidence="3">Uncharacterized protein</fullName>
    </submittedName>
</protein>
<name>A0A2I0WC06_9ASPA</name>
<proteinExistence type="predicted"/>
<dbReference type="EMBL" id="KZ502767">
    <property type="protein sequence ID" value="PKU73189.1"/>
    <property type="molecule type" value="Genomic_DNA"/>
</dbReference>
<dbReference type="AlphaFoldDB" id="A0A2I0WC06"/>
<feature type="region of interest" description="Disordered" evidence="1">
    <location>
        <begin position="28"/>
        <end position="49"/>
    </location>
</feature>
<evidence type="ECO:0000313" key="3">
    <source>
        <dbReference type="EMBL" id="PKU73189.1"/>
    </source>
</evidence>
<evidence type="ECO:0000313" key="4">
    <source>
        <dbReference type="Proteomes" id="UP000233837"/>
    </source>
</evidence>
<keyword evidence="4" id="KW-1185">Reference proteome</keyword>
<reference evidence="3 4" key="2">
    <citation type="journal article" date="2017" name="Nature">
        <title>The Apostasia genome and the evolution of orchids.</title>
        <authorList>
            <person name="Zhang G.Q."/>
            <person name="Liu K.W."/>
            <person name="Li Z."/>
            <person name="Lohaus R."/>
            <person name="Hsiao Y.Y."/>
            <person name="Niu S.C."/>
            <person name="Wang J.Y."/>
            <person name="Lin Y.C."/>
            <person name="Xu Q."/>
            <person name="Chen L.J."/>
            <person name="Yoshida K."/>
            <person name="Fujiwara S."/>
            <person name="Wang Z.W."/>
            <person name="Zhang Y.Q."/>
            <person name="Mitsuda N."/>
            <person name="Wang M."/>
            <person name="Liu G.H."/>
            <person name="Pecoraro L."/>
            <person name="Huang H.X."/>
            <person name="Xiao X.J."/>
            <person name="Lin M."/>
            <person name="Wu X.Y."/>
            <person name="Wu W.L."/>
            <person name="Chen Y.Y."/>
            <person name="Chang S.B."/>
            <person name="Sakamoto S."/>
            <person name="Ohme-Takagi M."/>
            <person name="Yagi M."/>
            <person name="Zeng S.J."/>
            <person name="Shen C.Y."/>
            <person name="Yeh C.M."/>
            <person name="Luo Y.B."/>
            <person name="Tsai W.C."/>
            <person name="Van de Peer Y."/>
            <person name="Liu Z.J."/>
        </authorList>
    </citation>
    <scope>NUCLEOTIDE SEQUENCE [LARGE SCALE GENOMIC DNA]</scope>
    <source>
        <tissue evidence="3">The whole plant</tissue>
    </source>
</reference>
<organism evidence="3 4">
    <name type="scientific">Dendrobium catenatum</name>
    <dbReference type="NCBI Taxonomy" id="906689"/>
    <lineage>
        <taxon>Eukaryota</taxon>
        <taxon>Viridiplantae</taxon>
        <taxon>Streptophyta</taxon>
        <taxon>Embryophyta</taxon>
        <taxon>Tracheophyta</taxon>
        <taxon>Spermatophyta</taxon>
        <taxon>Magnoliopsida</taxon>
        <taxon>Liliopsida</taxon>
        <taxon>Asparagales</taxon>
        <taxon>Orchidaceae</taxon>
        <taxon>Epidendroideae</taxon>
        <taxon>Malaxideae</taxon>
        <taxon>Dendrobiinae</taxon>
        <taxon>Dendrobium</taxon>
    </lineage>
</organism>
<gene>
    <name evidence="3" type="ORF">MA16_Dca019770</name>
</gene>
<feature type="signal peptide" evidence="2">
    <location>
        <begin position="1"/>
        <end position="21"/>
    </location>
</feature>
<feature type="compositionally biased region" description="Low complexity" evidence="1">
    <location>
        <begin position="35"/>
        <end position="49"/>
    </location>
</feature>